<dbReference type="STRING" id="316274.Haur_3536"/>
<dbReference type="KEGG" id="hau:Haur_3536"/>
<dbReference type="BioCyc" id="HAUR316274:GHYA-3573-MONOMER"/>
<dbReference type="InParanoid" id="A9B535"/>
<protein>
    <submittedName>
        <fullName evidence="2">Uncharacterized protein</fullName>
    </submittedName>
</protein>
<feature type="transmembrane region" description="Helical" evidence="1">
    <location>
        <begin position="75"/>
        <end position="100"/>
    </location>
</feature>
<reference evidence="2 3" key="1">
    <citation type="journal article" date="2011" name="Stand. Genomic Sci.">
        <title>Complete genome sequence of the filamentous gliding predatory bacterium Herpetosiphon aurantiacus type strain (114-95(T)).</title>
        <authorList>
            <person name="Kiss H."/>
            <person name="Nett M."/>
            <person name="Domin N."/>
            <person name="Martin K."/>
            <person name="Maresca J.A."/>
            <person name="Copeland A."/>
            <person name="Lapidus A."/>
            <person name="Lucas S."/>
            <person name="Berry K.W."/>
            <person name="Glavina Del Rio T."/>
            <person name="Dalin E."/>
            <person name="Tice H."/>
            <person name="Pitluck S."/>
            <person name="Richardson P."/>
            <person name="Bruce D."/>
            <person name="Goodwin L."/>
            <person name="Han C."/>
            <person name="Detter J.C."/>
            <person name="Schmutz J."/>
            <person name="Brettin T."/>
            <person name="Land M."/>
            <person name="Hauser L."/>
            <person name="Kyrpides N.C."/>
            <person name="Ivanova N."/>
            <person name="Goker M."/>
            <person name="Woyke T."/>
            <person name="Klenk H.P."/>
            <person name="Bryant D.A."/>
        </authorList>
    </citation>
    <scope>NUCLEOTIDE SEQUENCE [LARGE SCALE GENOMIC DNA]</scope>
    <source>
        <strain evidence="3">ATCC 23779 / DSM 785 / 114-95</strain>
    </source>
</reference>
<sequence length="111" mass="13064">MRLSLFIILLASLLIGPALLMKFYYFERICQTYAQAHNFESSRYSPSSKNSPEQCFFEGQRPVLVKQIVGWKHRIILVVWLLYQPFGAFGLTFGIFLAPWEKLKWFKNSRP</sequence>
<evidence type="ECO:0000313" key="2">
    <source>
        <dbReference type="EMBL" id="ABX06172.1"/>
    </source>
</evidence>
<keyword evidence="1" id="KW-0812">Transmembrane</keyword>
<keyword evidence="1" id="KW-0472">Membrane</keyword>
<accession>A9B535</accession>
<dbReference type="EMBL" id="CP000875">
    <property type="protein sequence ID" value="ABX06172.1"/>
    <property type="molecule type" value="Genomic_DNA"/>
</dbReference>
<name>A9B535_HERA2</name>
<organism evidence="2 3">
    <name type="scientific">Herpetosiphon aurantiacus (strain ATCC 23779 / DSM 785 / 114-95)</name>
    <dbReference type="NCBI Taxonomy" id="316274"/>
    <lineage>
        <taxon>Bacteria</taxon>
        <taxon>Bacillati</taxon>
        <taxon>Chloroflexota</taxon>
        <taxon>Chloroflexia</taxon>
        <taxon>Herpetosiphonales</taxon>
        <taxon>Herpetosiphonaceae</taxon>
        <taxon>Herpetosiphon</taxon>
    </lineage>
</organism>
<gene>
    <name evidence="2" type="ordered locus">Haur_3536</name>
</gene>
<evidence type="ECO:0000313" key="3">
    <source>
        <dbReference type="Proteomes" id="UP000000787"/>
    </source>
</evidence>
<keyword evidence="3" id="KW-1185">Reference proteome</keyword>
<keyword evidence="1" id="KW-1133">Transmembrane helix</keyword>
<dbReference type="HOGENOM" id="CLU_2154883_0_0_0"/>
<proteinExistence type="predicted"/>
<evidence type="ECO:0000256" key="1">
    <source>
        <dbReference type="SAM" id="Phobius"/>
    </source>
</evidence>
<dbReference type="AlphaFoldDB" id="A9B535"/>
<dbReference type="Proteomes" id="UP000000787">
    <property type="component" value="Chromosome"/>
</dbReference>